<keyword evidence="9" id="KW-1185">Reference proteome</keyword>
<keyword evidence="4 7" id="KW-0812">Transmembrane</keyword>
<comment type="similarity">
    <text evidence="2">Belongs to the FliR/MopE/SpaR family.</text>
</comment>
<dbReference type="GO" id="GO:0005886">
    <property type="term" value="C:plasma membrane"/>
    <property type="evidence" value="ECO:0007669"/>
    <property type="project" value="UniProtKB-SubCell"/>
</dbReference>
<evidence type="ECO:0000313" key="8">
    <source>
        <dbReference type="EMBL" id="PZX15081.1"/>
    </source>
</evidence>
<comment type="subcellular location">
    <subcellularLocation>
        <location evidence="1">Cell membrane</location>
        <topology evidence="1">Multi-pass membrane protein</topology>
    </subcellularLocation>
</comment>
<dbReference type="GO" id="GO:0006605">
    <property type="term" value="P:protein targeting"/>
    <property type="evidence" value="ECO:0007669"/>
    <property type="project" value="InterPro"/>
</dbReference>
<dbReference type="PRINTS" id="PR00953">
    <property type="entry name" value="TYPE3IMRPROT"/>
</dbReference>
<organism evidence="8 9">
    <name type="scientific">Palleronia aestuarii</name>
    <dbReference type="NCBI Taxonomy" id="568105"/>
    <lineage>
        <taxon>Bacteria</taxon>
        <taxon>Pseudomonadati</taxon>
        <taxon>Pseudomonadota</taxon>
        <taxon>Alphaproteobacteria</taxon>
        <taxon>Rhodobacterales</taxon>
        <taxon>Roseobacteraceae</taxon>
        <taxon>Palleronia</taxon>
    </lineage>
</organism>
<evidence type="ECO:0000256" key="4">
    <source>
        <dbReference type="ARBA" id="ARBA00022692"/>
    </source>
</evidence>
<dbReference type="PANTHER" id="PTHR30065:SF1">
    <property type="entry name" value="SURFACE PRESENTATION OF ANTIGENS PROTEIN SPAR"/>
    <property type="match status" value="1"/>
</dbReference>
<keyword evidence="8" id="KW-0969">Cilium</keyword>
<evidence type="ECO:0000256" key="6">
    <source>
        <dbReference type="ARBA" id="ARBA00023136"/>
    </source>
</evidence>
<dbReference type="PANTHER" id="PTHR30065">
    <property type="entry name" value="FLAGELLAR BIOSYNTHETIC PROTEIN FLIR"/>
    <property type="match status" value="1"/>
</dbReference>
<feature type="transmembrane region" description="Helical" evidence="7">
    <location>
        <begin position="213"/>
        <end position="238"/>
    </location>
</feature>
<name>A0A2W7N4S8_9RHOB</name>
<gene>
    <name evidence="8" type="ORF">LX81_02670</name>
</gene>
<feature type="transmembrane region" description="Helical" evidence="7">
    <location>
        <begin position="15"/>
        <end position="35"/>
    </location>
</feature>
<feature type="transmembrane region" description="Helical" evidence="7">
    <location>
        <begin position="47"/>
        <end position="65"/>
    </location>
</feature>
<feature type="transmembrane region" description="Helical" evidence="7">
    <location>
        <begin position="125"/>
        <end position="145"/>
    </location>
</feature>
<keyword evidence="3" id="KW-1003">Cell membrane</keyword>
<dbReference type="Proteomes" id="UP000248916">
    <property type="component" value="Unassembled WGS sequence"/>
</dbReference>
<dbReference type="InterPro" id="IPR002010">
    <property type="entry name" value="T3SS_IM_R"/>
</dbReference>
<keyword evidence="8" id="KW-0282">Flagellum</keyword>
<proteinExistence type="inferred from homology"/>
<evidence type="ECO:0000256" key="1">
    <source>
        <dbReference type="ARBA" id="ARBA00004651"/>
    </source>
</evidence>
<evidence type="ECO:0000256" key="2">
    <source>
        <dbReference type="ARBA" id="ARBA00009772"/>
    </source>
</evidence>
<feature type="transmembrane region" description="Helical" evidence="7">
    <location>
        <begin position="180"/>
        <end position="201"/>
    </location>
</feature>
<sequence length="257" mass="27018">MIALAELLQISRETLMLGFAVFLRVGAAMALLPAFGERTVPMRVRGVLALAFTLITAPAVASMMPVLDPDFYLGTFLFAEVVIGLTLGALLRLFVLALQIAGSIAAQSVSLAQILGGAALDPQPAIGHIMVISGLALAVMLGLHVKIVQLFVLSYDLLPAGQFPAPSDLLEWGIERVARAFALGFSLAAPFVITSLVYNLALGVINRAMPQLMVSFVGAPAITAGGLILLMLALPFILQIWVSAMDGFLIDPVGAPR</sequence>
<accession>A0A2W7N4S8</accession>
<reference evidence="8 9" key="1">
    <citation type="submission" date="2018-06" db="EMBL/GenBank/DDBJ databases">
        <title>Genomic Encyclopedia of Archaeal and Bacterial Type Strains, Phase II (KMG-II): from individual species to whole genera.</title>
        <authorList>
            <person name="Goeker M."/>
        </authorList>
    </citation>
    <scope>NUCLEOTIDE SEQUENCE [LARGE SCALE GENOMIC DNA]</scope>
    <source>
        <strain evidence="8 9">DSM 22009</strain>
    </source>
</reference>
<evidence type="ECO:0000313" key="9">
    <source>
        <dbReference type="Proteomes" id="UP000248916"/>
    </source>
</evidence>
<dbReference type="Pfam" id="PF01311">
    <property type="entry name" value="Bac_export_1"/>
    <property type="match status" value="1"/>
</dbReference>
<dbReference type="AlphaFoldDB" id="A0A2W7N4S8"/>
<protein>
    <submittedName>
        <fullName evidence="8">Flagellar biosynthetic protein FliR</fullName>
    </submittedName>
</protein>
<dbReference type="RefSeq" id="WP_111537793.1">
    <property type="nucleotide sequence ID" value="NZ_QKZL01000011.1"/>
</dbReference>
<dbReference type="OrthoDB" id="9779817at2"/>
<evidence type="ECO:0000256" key="5">
    <source>
        <dbReference type="ARBA" id="ARBA00022989"/>
    </source>
</evidence>
<keyword evidence="8" id="KW-0966">Cell projection</keyword>
<keyword evidence="5 7" id="KW-1133">Transmembrane helix</keyword>
<feature type="transmembrane region" description="Helical" evidence="7">
    <location>
        <begin position="71"/>
        <end position="91"/>
    </location>
</feature>
<evidence type="ECO:0000256" key="3">
    <source>
        <dbReference type="ARBA" id="ARBA00022475"/>
    </source>
</evidence>
<comment type="caution">
    <text evidence="8">The sequence shown here is derived from an EMBL/GenBank/DDBJ whole genome shotgun (WGS) entry which is preliminary data.</text>
</comment>
<keyword evidence="6 7" id="KW-0472">Membrane</keyword>
<evidence type="ECO:0000256" key="7">
    <source>
        <dbReference type="SAM" id="Phobius"/>
    </source>
</evidence>
<dbReference type="EMBL" id="QKZL01000011">
    <property type="protein sequence ID" value="PZX15081.1"/>
    <property type="molecule type" value="Genomic_DNA"/>
</dbReference>